<evidence type="ECO:0000256" key="5">
    <source>
        <dbReference type="ARBA" id="ARBA00023136"/>
    </source>
</evidence>
<feature type="transmembrane region" description="Helical" evidence="6">
    <location>
        <begin position="391"/>
        <end position="409"/>
    </location>
</feature>
<evidence type="ECO:0000313" key="8">
    <source>
        <dbReference type="Proteomes" id="UP000008866"/>
    </source>
</evidence>
<reference evidence="8" key="1">
    <citation type="journal article" date="2011" name="Genome Biol.">
        <title>Comparative and functional genomics provide insights into the pathogenicity of dermatophytic fungi.</title>
        <authorList>
            <person name="Burmester A."/>
            <person name="Shelest E."/>
            <person name="Gloeckner G."/>
            <person name="Heddergott C."/>
            <person name="Schindler S."/>
            <person name="Staib P."/>
            <person name="Heidel A."/>
            <person name="Felder M."/>
            <person name="Petzold A."/>
            <person name="Szafranski K."/>
            <person name="Feuermann M."/>
            <person name="Pedruzzi I."/>
            <person name="Priebe S."/>
            <person name="Groth M."/>
            <person name="Winkler R."/>
            <person name="Li W."/>
            <person name="Kniemeyer O."/>
            <person name="Schroeckh V."/>
            <person name="Hertweck C."/>
            <person name="Hube B."/>
            <person name="White T.C."/>
            <person name="Platzer M."/>
            <person name="Guthke R."/>
            <person name="Heitman J."/>
            <person name="Woestemeyer J."/>
            <person name="Zipfel P.F."/>
            <person name="Monod M."/>
            <person name="Brakhage A.A."/>
        </authorList>
    </citation>
    <scope>NUCLEOTIDE SEQUENCE [LARGE SCALE GENOMIC DNA]</scope>
    <source>
        <strain evidence="8">ATCC MYA-4681 / CBS 112371</strain>
    </source>
</reference>
<dbReference type="GO" id="GO:0005886">
    <property type="term" value="C:plasma membrane"/>
    <property type="evidence" value="ECO:0007669"/>
    <property type="project" value="UniProtKB-SubCell"/>
</dbReference>
<dbReference type="RefSeq" id="XP_003012969.1">
    <property type="nucleotide sequence ID" value="XM_003012923.1"/>
</dbReference>
<protein>
    <recommendedName>
        <fullName evidence="9">Major facilitator superfamily domain-containing protein</fullName>
    </recommendedName>
</protein>
<feature type="transmembrane region" description="Helical" evidence="6">
    <location>
        <begin position="265"/>
        <end position="291"/>
    </location>
</feature>
<feature type="transmembrane region" description="Helical" evidence="6">
    <location>
        <begin position="311"/>
        <end position="333"/>
    </location>
</feature>
<dbReference type="GeneID" id="9523048"/>
<keyword evidence="2" id="KW-1003">Cell membrane</keyword>
<gene>
    <name evidence="7" type="ORF">ARB_00852</name>
</gene>
<dbReference type="InterPro" id="IPR036259">
    <property type="entry name" value="MFS_trans_sf"/>
</dbReference>
<dbReference type="SUPFAM" id="SSF103473">
    <property type="entry name" value="MFS general substrate transporter"/>
    <property type="match status" value="1"/>
</dbReference>
<evidence type="ECO:0000256" key="1">
    <source>
        <dbReference type="ARBA" id="ARBA00004651"/>
    </source>
</evidence>
<evidence type="ECO:0000256" key="6">
    <source>
        <dbReference type="SAM" id="Phobius"/>
    </source>
</evidence>
<dbReference type="AlphaFoldDB" id="D4AXC4"/>
<keyword evidence="4 6" id="KW-1133">Transmembrane helix</keyword>
<evidence type="ECO:0000256" key="2">
    <source>
        <dbReference type="ARBA" id="ARBA00022475"/>
    </source>
</evidence>
<dbReference type="EMBL" id="ABSU01000016">
    <property type="protein sequence ID" value="EFE32329.1"/>
    <property type="molecule type" value="Genomic_DNA"/>
</dbReference>
<dbReference type="PANTHER" id="PTHR23513:SF6">
    <property type="entry name" value="MAJOR FACILITATOR SUPERFAMILY ASSOCIATED DOMAIN-CONTAINING PROTEIN"/>
    <property type="match status" value="1"/>
</dbReference>
<organism evidence="7 8">
    <name type="scientific">Arthroderma benhamiae (strain ATCC MYA-4681 / CBS 112371)</name>
    <name type="common">Trichophyton mentagrophytes</name>
    <dbReference type="NCBI Taxonomy" id="663331"/>
    <lineage>
        <taxon>Eukaryota</taxon>
        <taxon>Fungi</taxon>
        <taxon>Dikarya</taxon>
        <taxon>Ascomycota</taxon>
        <taxon>Pezizomycotina</taxon>
        <taxon>Eurotiomycetes</taxon>
        <taxon>Eurotiomycetidae</taxon>
        <taxon>Onygenales</taxon>
        <taxon>Arthrodermataceae</taxon>
        <taxon>Trichophyton</taxon>
    </lineage>
</organism>
<feature type="transmembrane region" description="Helical" evidence="6">
    <location>
        <begin position="594"/>
        <end position="612"/>
    </location>
</feature>
<evidence type="ECO:0000256" key="4">
    <source>
        <dbReference type="ARBA" id="ARBA00022989"/>
    </source>
</evidence>
<feature type="transmembrane region" description="Helical" evidence="6">
    <location>
        <begin position="659"/>
        <end position="679"/>
    </location>
</feature>
<dbReference type="PANTHER" id="PTHR23513">
    <property type="entry name" value="INTEGRAL MEMBRANE EFFLUX PROTEIN-RELATED"/>
    <property type="match status" value="1"/>
</dbReference>
<keyword evidence="8" id="KW-1185">Reference proteome</keyword>
<feature type="transmembrane region" description="Helical" evidence="6">
    <location>
        <begin position="560"/>
        <end position="582"/>
    </location>
</feature>
<proteinExistence type="predicted"/>
<dbReference type="KEGG" id="abe:ARB_00852"/>
<comment type="caution">
    <text evidence="7">The sequence shown here is derived from an EMBL/GenBank/DDBJ whole genome shotgun (WGS) entry which is preliminary data.</text>
</comment>
<evidence type="ECO:0000313" key="7">
    <source>
        <dbReference type="EMBL" id="EFE32329.1"/>
    </source>
</evidence>
<feature type="transmembrane region" description="Helical" evidence="6">
    <location>
        <begin position="340"/>
        <end position="359"/>
    </location>
</feature>
<feature type="transmembrane region" description="Helical" evidence="6">
    <location>
        <begin position="35"/>
        <end position="54"/>
    </location>
</feature>
<feature type="transmembrane region" description="Helical" evidence="6">
    <location>
        <begin position="430"/>
        <end position="452"/>
    </location>
</feature>
<feature type="transmembrane region" description="Helical" evidence="6">
    <location>
        <begin position="618"/>
        <end position="647"/>
    </location>
</feature>
<dbReference type="HOGENOM" id="CLU_367688_0_0_1"/>
<comment type="subcellular location">
    <subcellularLocation>
        <location evidence="1">Cell membrane</location>
        <topology evidence="1">Multi-pass membrane protein</topology>
    </subcellularLocation>
</comment>
<feature type="transmembrane region" description="Helical" evidence="6">
    <location>
        <begin position="458"/>
        <end position="478"/>
    </location>
</feature>
<dbReference type="Proteomes" id="UP000008866">
    <property type="component" value="Unassembled WGS sequence"/>
</dbReference>
<feature type="transmembrane region" description="Helical" evidence="6">
    <location>
        <begin position="137"/>
        <end position="170"/>
    </location>
</feature>
<keyword evidence="5 6" id="KW-0472">Membrane</keyword>
<keyword evidence="3 6" id="KW-0812">Transmembrane</keyword>
<feature type="transmembrane region" description="Helical" evidence="6">
    <location>
        <begin position="713"/>
        <end position="733"/>
    </location>
</feature>
<evidence type="ECO:0000256" key="3">
    <source>
        <dbReference type="ARBA" id="ARBA00022692"/>
    </source>
</evidence>
<dbReference type="eggNOG" id="ENOG502QQNT">
    <property type="taxonomic scope" value="Eukaryota"/>
</dbReference>
<dbReference type="Gene3D" id="1.20.1250.20">
    <property type="entry name" value="MFS general substrate transporter like domains"/>
    <property type="match status" value="1"/>
</dbReference>
<accession>D4AXC4</accession>
<name>D4AXC4_ARTBC</name>
<sequence length="781" mass="86962">MVAGELAAGPIGSPLPASRICHSRRSKLLPLCRQALCFFLLPFSPFLLLTTWMGPRSEDMPLPPNHRLADGNIKRLPQSTSRRTSTKAKWRVDMGASYPPAGRLRTRGKKALLGPIKLPRLHGHGILSVIGRGIRSFFFFCPSLLSLFFFFIFLVLELEALGLLLVSVAMQIWENRHQKTQSPRDQRPFNQRIYTLMLSRCLLNIPSPRFLFDGRCFVCSSMVNSSNTTSSIINRITLPIMILATVKESVRTSWGMFSAVERRNIFLYILGIAFYKFGLEAFNGSILALATNRYDYDAYLKHRPAKTFERVGLLSGLNQACQCVGSIMIAPLVRRAPARLVLVVSVVLFGLFTGILMVVDAATGGTIMPPEFRGDHPAMDFHYYGDYNTDGIIPIYCVTGLVYGMVELIRRIIPRDIVGGNIQKLRRLDAMVHVFYETSGTASAFCTALALIPTLGNNYSFIITPVFFAMAGATWFFIKEADTFQPPPPPLMGKRPTYIKAVFVSFYLFGESIWTGSKLLLTNRRFIWLIPGYSIAFYGHRYLENGLAPAVARRYLGHSAWANIIVGGSNLGELLGALFVFLFTNLVTTPIPWVRLDAVMLLGVWYLSFWTPPPDQVAYAWIIGATFLPISFGWAAGDVSLAAYIQAALARHESKAQNVSPLGAVMACLYTTYIVTYAITSPLLGQYIDSVYIRTGGRDGGDIHSAIHNVAGVQYSVMAVIIFASTFIPQGAWRINPKMLFNQNLDADLEVTEIGDGIDLKKKSHERETSLSTNPRDRESW</sequence>
<evidence type="ECO:0008006" key="9">
    <source>
        <dbReference type="Google" id="ProtNLM"/>
    </source>
</evidence>